<dbReference type="Pfam" id="PF00503">
    <property type="entry name" value="G-alpha"/>
    <property type="match status" value="1"/>
</dbReference>
<name>A0AAD7G9S6_MYCRO</name>
<dbReference type="GO" id="GO:0005525">
    <property type="term" value="F:GTP binding"/>
    <property type="evidence" value="ECO:0007669"/>
    <property type="project" value="UniProtKB-KW"/>
</dbReference>
<evidence type="ECO:0000256" key="2">
    <source>
        <dbReference type="ARBA" id="ARBA00022741"/>
    </source>
</evidence>
<evidence type="ECO:0000256" key="4">
    <source>
        <dbReference type="ARBA" id="ARBA00023224"/>
    </source>
</evidence>
<dbReference type="Gene3D" id="3.40.50.300">
    <property type="entry name" value="P-loop containing nucleotide triphosphate hydrolases"/>
    <property type="match status" value="1"/>
</dbReference>
<dbReference type="GO" id="GO:0005834">
    <property type="term" value="C:heterotrimeric G-protein complex"/>
    <property type="evidence" value="ECO:0007669"/>
    <property type="project" value="TreeGrafter"/>
</dbReference>
<accession>A0AAD7G9S6</accession>
<dbReference type="SUPFAM" id="SSF52540">
    <property type="entry name" value="P-loop containing nucleoside triphosphate hydrolases"/>
    <property type="match status" value="1"/>
</dbReference>
<feature type="binding site" evidence="5">
    <location>
        <begin position="3"/>
        <end position="7"/>
    </location>
    <ligand>
        <name>GTP</name>
        <dbReference type="ChEBI" id="CHEBI:37565"/>
    </ligand>
</feature>
<dbReference type="AlphaFoldDB" id="A0AAD7G9S6"/>
<evidence type="ECO:0000313" key="7">
    <source>
        <dbReference type="EMBL" id="KAJ7670480.1"/>
    </source>
</evidence>
<proteinExistence type="predicted"/>
<evidence type="ECO:0000256" key="6">
    <source>
        <dbReference type="SAM" id="MobiDB-lite"/>
    </source>
</evidence>
<keyword evidence="2 5" id="KW-0547">Nucleotide-binding</keyword>
<evidence type="ECO:0000256" key="3">
    <source>
        <dbReference type="ARBA" id="ARBA00023134"/>
    </source>
</evidence>
<keyword evidence="8" id="KW-1185">Reference proteome</keyword>
<protein>
    <submittedName>
        <fullName evidence="7">G-protein alpha subunit-domain-containing protein</fullName>
    </submittedName>
</protein>
<dbReference type="PANTHER" id="PTHR10218:SF213">
    <property type="entry name" value="GUANINE NUCLEOTIDE-BINDING PROTEIN SUBUNIT ALPHA-14"/>
    <property type="match status" value="1"/>
</dbReference>
<dbReference type="PROSITE" id="PS51882">
    <property type="entry name" value="G_ALPHA"/>
    <property type="match status" value="1"/>
</dbReference>
<dbReference type="InterPro" id="IPR001019">
    <property type="entry name" value="Gprotein_alpha_su"/>
</dbReference>
<evidence type="ECO:0000256" key="1">
    <source>
        <dbReference type="ARBA" id="ARBA00022723"/>
    </source>
</evidence>
<dbReference type="GO" id="GO:0001664">
    <property type="term" value="F:G protein-coupled receptor binding"/>
    <property type="evidence" value="ECO:0007669"/>
    <property type="project" value="TreeGrafter"/>
</dbReference>
<dbReference type="GO" id="GO:0005737">
    <property type="term" value="C:cytoplasm"/>
    <property type="evidence" value="ECO:0007669"/>
    <property type="project" value="TreeGrafter"/>
</dbReference>
<comment type="caution">
    <text evidence="7">The sequence shown here is derived from an EMBL/GenBank/DDBJ whole genome shotgun (WGS) entry which is preliminary data.</text>
</comment>
<dbReference type="GO" id="GO:0003924">
    <property type="term" value="F:GTPase activity"/>
    <property type="evidence" value="ECO:0007669"/>
    <property type="project" value="InterPro"/>
</dbReference>
<dbReference type="Proteomes" id="UP001221757">
    <property type="component" value="Unassembled WGS sequence"/>
</dbReference>
<keyword evidence="4" id="KW-0807">Transducer</keyword>
<evidence type="ECO:0000313" key="8">
    <source>
        <dbReference type="Proteomes" id="UP001221757"/>
    </source>
</evidence>
<dbReference type="GO" id="GO:0007188">
    <property type="term" value="P:adenylate cyclase-modulating G protein-coupled receptor signaling pathway"/>
    <property type="evidence" value="ECO:0007669"/>
    <property type="project" value="TreeGrafter"/>
</dbReference>
<evidence type="ECO:0000256" key="5">
    <source>
        <dbReference type="PIRSR" id="PIRSR601019-1"/>
    </source>
</evidence>
<organism evidence="7 8">
    <name type="scientific">Mycena rosella</name>
    <name type="common">Pink bonnet</name>
    <name type="synonym">Agaricus rosellus</name>
    <dbReference type="NCBI Taxonomy" id="1033263"/>
    <lineage>
        <taxon>Eukaryota</taxon>
        <taxon>Fungi</taxon>
        <taxon>Dikarya</taxon>
        <taxon>Basidiomycota</taxon>
        <taxon>Agaricomycotina</taxon>
        <taxon>Agaricomycetes</taxon>
        <taxon>Agaricomycetidae</taxon>
        <taxon>Agaricales</taxon>
        <taxon>Marasmiineae</taxon>
        <taxon>Mycenaceae</taxon>
        <taxon>Mycena</taxon>
    </lineage>
</organism>
<sequence>MLDVGAQRSERKKWIHCFESVTSIIFCTALSKYDQVTKSCELGCRTTSRRSHILHGTERVRPGAARGAGSEPHEGGARPLRLCDQLARPSPLPQQDGCLQDEAPEDPAASPMSLLVHHGSCVQDKSATRRRRAIGIGICIAATRFPAMGRD</sequence>
<gene>
    <name evidence="7" type="ORF">B0H17DRAFT_201431</name>
</gene>
<dbReference type="PANTHER" id="PTHR10218">
    <property type="entry name" value="GTP-BINDING PROTEIN ALPHA SUBUNIT"/>
    <property type="match status" value="1"/>
</dbReference>
<feature type="region of interest" description="Disordered" evidence="6">
    <location>
        <begin position="54"/>
        <end position="110"/>
    </location>
</feature>
<dbReference type="GO" id="GO:0046872">
    <property type="term" value="F:metal ion binding"/>
    <property type="evidence" value="ECO:0007669"/>
    <property type="project" value="UniProtKB-KW"/>
</dbReference>
<keyword evidence="3 5" id="KW-0342">GTP-binding</keyword>
<dbReference type="FunFam" id="3.40.50.300:FF:000692">
    <property type="entry name" value="Guanine nucleotide-binding protein subunit alpha"/>
    <property type="match status" value="1"/>
</dbReference>
<reference evidence="7" key="1">
    <citation type="submission" date="2023-03" db="EMBL/GenBank/DDBJ databases">
        <title>Massive genome expansion in bonnet fungi (Mycena s.s.) driven by repeated elements and novel gene families across ecological guilds.</title>
        <authorList>
            <consortium name="Lawrence Berkeley National Laboratory"/>
            <person name="Harder C.B."/>
            <person name="Miyauchi S."/>
            <person name="Viragh M."/>
            <person name="Kuo A."/>
            <person name="Thoen E."/>
            <person name="Andreopoulos B."/>
            <person name="Lu D."/>
            <person name="Skrede I."/>
            <person name="Drula E."/>
            <person name="Henrissat B."/>
            <person name="Morin E."/>
            <person name="Kohler A."/>
            <person name="Barry K."/>
            <person name="LaButti K."/>
            <person name="Morin E."/>
            <person name="Salamov A."/>
            <person name="Lipzen A."/>
            <person name="Mereny Z."/>
            <person name="Hegedus B."/>
            <person name="Baldrian P."/>
            <person name="Stursova M."/>
            <person name="Weitz H."/>
            <person name="Taylor A."/>
            <person name="Grigoriev I.V."/>
            <person name="Nagy L.G."/>
            <person name="Martin F."/>
            <person name="Kauserud H."/>
        </authorList>
    </citation>
    <scope>NUCLEOTIDE SEQUENCE</scope>
    <source>
        <strain evidence="7">CBHHK067</strain>
    </source>
</reference>
<dbReference type="GO" id="GO:0031683">
    <property type="term" value="F:G-protein beta/gamma-subunit complex binding"/>
    <property type="evidence" value="ECO:0007669"/>
    <property type="project" value="InterPro"/>
</dbReference>
<dbReference type="EMBL" id="JARKIE010000180">
    <property type="protein sequence ID" value="KAJ7670480.1"/>
    <property type="molecule type" value="Genomic_DNA"/>
</dbReference>
<keyword evidence="1" id="KW-0479">Metal-binding</keyword>
<dbReference type="InterPro" id="IPR027417">
    <property type="entry name" value="P-loop_NTPase"/>
</dbReference>